<evidence type="ECO:0000313" key="7">
    <source>
        <dbReference type="EMBL" id="MFD0626034.1"/>
    </source>
</evidence>
<evidence type="ECO:0000259" key="5">
    <source>
        <dbReference type="PROSITE" id="PS51192"/>
    </source>
</evidence>
<dbReference type="GO" id="GO:0003724">
    <property type="term" value="F:RNA helicase activity"/>
    <property type="evidence" value="ECO:0007669"/>
    <property type="project" value="UniProtKB-EC"/>
</dbReference>
<dbReference type="PANTHER" id="PTHR18934:SF99">
    <property type="entry name" value="ATP-DEPENDENT RNA HELICASE DHX37-RELATED"/>
    <property type="match status" value="1"/>
</dbReference>
<dbReference type="Pfam" id="PF21010">
    <property type="entry name" value="HA2_C"/>
    <property type="match status" value="1"/>
</dbReference>
<dbReference type="InterPro" id="IPR024590">
    <property type="entry name" value="HrpA_C"/>
</dbReference>
<evidence type="ECO:0000259" key="6">
    <source>
        <dbReference type="PROSITE" id="PS51194"/>
    </source>
</evidence>
<dbReference type="EC" id="3.6.4.13" evidence="7"/>
<dbReference type="NCBIfam" id="TIGR01967">
    <property type="entry name" value="DEAH_box_HrpA"/>
    <property type="match status" value="1"/>
</dbReference>
<dbReference type="PANTHER" id="PTHR18934">
    <property type="entry name" value="ATP-DEPENDENT RNA HELICASE"/>
    <property type="match status" value="1"/>
</dbReference>
<evidence type="ECO:0000313" key="8">
    <source>
        <dbReference type="Proteomes" id="UP001596915"/>
    </source>
</evidence>
<dbReference type="Gene3D" id="3.40.50.300">
    <property type="entry name" value="P-loop containing nucleotide triphosphate hydrolases"/>
    <property type="match status" value="2"/>
</dbReference>
<dbReference type="InterPro" id="IPR001650">
    <property type="entry name" value="Helicase_C-like"/>
</dbReference>
<dbReference type="NCBIfam" id="NF008348">
    <property type="entry name" value="PRK11131.1"/>
    <property type="match status" value="1"/>
</dbReference>
<dbReference type="Gene3D" id="1.20.120.1080">
    <property type="match status" value="1"/>
</dbReference>
<dbReference type="InterPro" id="IPR014001">
    <property type="entry name" value="Helicase_ATP-bd"/>
</dbReference>
<dbReference type="SMART" id="SM00847">
    <property type="entry name" value="HA2"/>
    <property type="match status" value="1"/>
</dbReference>
<dbReference type="InterPro" id="IPR048333">
    <property type="entry name" value="HA2_WH"/>
</dbReference>
<dbReference type="InterPro" id="IPR027417">
    <property type="entry name" value="P-loop_NTPase"/>
</dbReference>
<dbReference type="SUPFAM" id="SSF52540">
    <property type="entry name" value="P-loop containing nucleoside triphosphate hydrolases"/>
    <property type="match status" value="1"/>
</dbReference>
<gene>
    <name evidence="7" type="primary">hrpA</name>
    <name evidence="7" type="ORF">ACFQ2K_28195</name>
</gene>
<dbReference type="InterPro" id="IPR007502">
    <property type="entry name" value="Helicase-assoc_dom"/>
</dbReference>
<dbReference type="Proteomes" id="UP001596915">
    <property type="component" value="Unassembled WGS sequence"/>
</dbReference>
<dbReference type="Pfam" id="PF07717">
    <property type="entry name" value="OB_NTP_bind"/>
    <property type="match status" value="1"/>
</dbReference>
<name>A0ABW2WX94_9ACTN</name>
<dbReference type="Pfam" id="PF04408">
    <property type="entry name" value="WHD_HA2"/>
    <property type="match status" value="1"/>
</dbReference>
<keyword evidence="3 7" id="KW-0347">Helicase</keyword>
<keyword evidence="1" id="KW-0547">Nucleotide-binding</keyword>
<organism evidence="7 8">
    <name type="scientific">Streptomyces sanglieri</name>
    <dbReference type="NCBI Taxonomy" id="193460"/>
    <lineage>
        <taxon>Bacteria</taxon>
        <taxon>Bacillati</taxon>
        <taxon>Actinomycetota</taxon>
        <taxon>Actinomycetes</taxon>
        <taxon>Kitasatosporales</taxon>
        <taxon>Streptomycetaceae</taxon>
        <taxon>Streptomyces</taxon>
    </lineage>
</organism>
<protein>
    <submittedName>
        <fullName evidence="7">ATP-dependent RNA helicase HrpA</fullName>
        <ecNumber evidence="7">3.6.4.13</ecNumber>
    </submittedName>
</protein>
<dbReference type="SMART" id="SM00382">
    <property type="entry name" value="AAA"/>
    <property type="match status" value="1"/>
</dbReference>
<dbReference type="Pfam" id="PF11898">
    <property type="entry name" value="DUF3418"/>
    <property type="match status" value="1"/>
</dbReference>
<reference evidence="8" key="1">
    <citation type="journal article" date="2019" name="Int. J. Syst. Evol. Microbiol.">
        <title>The Global Catalogue of Microorganisms (GCM) 10K type strain sequencing project: providing services to taxonomists for standard genome sequencing and annotation.</title>
        <authorList>
            <consortium name="The Broad Institute Genomics Platform"/>
            <consortium name="The Broad Institute Genome Sequencing Center for Infectious Disease"/>
            <person name="Wu L."/>
            <person name="Ma J."/>
        </authorList>
    </citation>
    <scope>NUCLEOTIDE SEQUENCE [LARGE SCALE GENOMIC DNA]</scope>
    <source>
        <strain evidence="8">JCM 12607</strain>
    </source>
</reference>
<dbReference type="SMART" id="SM00490">
    <property type="entry name" value="HELICc"/>
    <property type="match status" value="1"/>
</dbReference>
<dbReference type="CDD" id="cd17989">
    <property type="entry name" value="DEXHc_HrpA"/>
    <property type="match status" value="1"/>
</dbReference>
<feature type="domain" description="Helicase ATP-binding" evidence="5">
    <location>
        <begin position="83"/>
        <end position="247"/>
    </location>
</feature>
<keyword evidence="4" id="KW-0067">ATP-binding</keyword>
<dbReference type="CDD" id="cd18791">
    <property type="entry name" value="SF2_C_RHA"/>
    <property type="match status" value="1"/>
</dbReference>
<dbReference type="InterPro" id="IPR010222">
    <property type="entry name" value="RNA_helicase_HrpA"/>
</dbReference>
<dbReference type="Pfam" id="PF00271">
    <property type="entry name" value="Helicase_C"/>
    <property type="match status" value="1"/>
</dbReference>
<dbReference type="Pfam" id="PF00270">
    <property type="entry name" value="DEAD"/>
    <property type="match status" value="1"/>
</dbReference>
<evidence type="ECO:0000256" key="3">
    <source>
        <dbReference type="ARBA" id="ARBA00022806"/>
    </source>
</evidence>
<dbReference type="EMBL" id="JBHTGL010000008">
    <property type="protein sequence ID" value="MFD0626034.1"/>
    <property type="molecule type" value="Genomic_DNA"/>
</dbReference>
<keyword evidence="2 7" id="KW-0378">Hydrolase</keyword>
<comment type="caution">
    <text evidence="7">The sequence shown here is derived from an EMBL/GenBank/DDBJ whole genome shotgun (WGS) entry which is preliminary data.</text>
</comment>
<feature type="domain" description="Helicase C-terminal" evidence="6">
    <location>
        <begin position="275"/>
        <end position="442"/>
    </location>
</feature>
<sequence length="1306" mass="148613">MSTSFADLQNRLGEISLRDAHRLGRRLEGARRIRKPEARQSALDEIAAEAAKAAERLSLRAGRMPALTYPEQLPVSQKKDEILEAIRDHQVVIVAGETGSGKTTQIPKICMELGRGVRGMIGHTQPRRIAARTVAERVADELKTPLGEAVGWKVRFTDQVNPEATFVKLMTDGILLAEIQTDRELRAYDTIIIDEAHERSLNIDFLLGYLARLLPKRPDLKVVITSATIDPERFARHFGEAPIVEVSGRTYPVEVRYRPLLEEDTDDSDRDQITAICDAVDELQAEGPGDVLVFLSGEREIRDTADALNKRNLRHTEVLPLYARLSHAEQHRVFQRHTGRRIVLATNVAETSLTVPGIKYVIDPGNARISRYSHRTKVQRLPIERISQASANQRKGRCGRTSDGICIRLYSEDDFLTRPEFTDPEILRTNLASVILQMTAAGLGDIEKFPFIDPPDHRNIRDGVQLLQELGALDPEEKDPKKRLTQLGRKLSQLPVDPRLARMVIEADRNGCVREVMVIASALSIQDPRERPSEKQTQADQQHARFKDETSDFLAFLNLWRYIREQQKERGSSSFRRMCKQEYLNFLRIREWQDIYAQLRTVAKQMGIQLNEEDAPEQSVHTSLLAGLLSHIGLKDTEKNEYLGARSAKFAIFPGSALFKKQPRFVMSAELVETSRLWARVNAKVEPEWIEPLAQHLLKRTYSEPHWEKDQAAVMAYERVTLYGVPIVAQRKINFGRIDAETSRDLFIRNALVEGDWRTHHQFFHDNRKLLGEVEELEHRARRRDILVDDETLFDFYDRRIPDHVVSGAHFDSWWKHKRRDEPDALDFERSMLINEKAGAVTKDDYPDTWRQGKLKLKVTYQFEPGADADGVTVHIPLQVLNQVTAEGFDWQIPGLREEVVTELIRSLPKPIRRHYVPAPNYADKFLDRAVPLQEPLPLTLARELQGMVGVPVTADDFDLSRVPDHLKITFRIVDERRRKVAEDKDLEALKLQLRPKARQALSKAAAATAGPSGESIERSGLTDWTIGTLNRVFETRRAGQPVKAYPALVDQGGTVAVRLFDTEAEQQRAMWLGTRKLIMLNVPVNPAKFASDKLTNQQKLALSRNPHGSIQALFEDCATAAADRLIVAHGGPAWDEESFRKLYDKVRADLVALTEHTVKQVQQVLAAWQACERRLKATNSLVLVNNVTDARDQLAALMPPDFVTRTGLRRLPDLMRYLVAVDRRLQQMPTAVQRDTTRMEKVHEMQDEYAWLLEQLPQGRPVPQEVLDIRWMIEELRVSYFAHALGTAYPVSDKRIVKAIDAAAP</sequence>
<accession>A0ABW2WX94</accession>
<dbReference type="InterPro" id="IPR011709">
    <property type="entry name" value="DEAD-box_helicase_OB_fold"/>
</dbReference>
<dbReference type="GO" id="GO:0016787">
    <property type="term" value="F:hydrolase activity"/>
    <property type="evidence" value="ECO:0007669"/>
    <property type="project" value="UniProtKB-KW"/>
</dbReference>
<evidence type="ECO:0000256" key="4">
    <source>
        <dbReference type="ARBA" id="ARBA00022840"/>
    </source>
</evidence>
<keyword evidence="8" id="KW-1185">Reference proteome</keyword>
<dbReference type="InterPro" id="IPR011545">
    <property type="entry name" value="DEAD/DEAH_box_helicase_dom"/>
</dbReference>
<proteinExistence type="predicted"/>
<evidence type="ECO:0000256" key="2">
    <source>
        <dbReference type="ARBA" id="ARBA00022801"/>
    </source>
</evidence>
<dbReference type="PROSITE" id="PS51192">
    <property type="entry name" value="HELICASE_ATP_BIND_1"/>
    <property type="match status" value="1"/>
</dbReference>
<dbReference type="PROSITE" id="PS51194">
    <property type="entry name" value="HELICASE_CTER"/>
    <property type="match status" value="1"/>
</dbReference>
<dbReference type="InterPro" id="IPR003593">
    <property type="entry name" value="AAA+_ATPase"/>
</dbReference>
<dbReference type="SMART" id="SM00487">
    <property type="entry name" value="DEXDc"/>
    <property type="match status" value="1"/>
</dbReference>
<evidence type="ECO:0000256" key="1">
    <source>
        <dbReference type="ARBA" id="ARBA00022741"/>
    </source>
</evidence>